<feature type="signal peptide" evidence="4">
    <location>
        <begin position="1"/>
        <end position="27"/>
    </location>
</feature>
<keyword evidence="3" id="KW-0009">Actin-binding</keyword>
<comment type="caution">
    <text evidence="6">The sequence shown here is derived from an EMBL/GenBank/DDBJ whole genome shotgun (WGS) entry which is preliminary data.</text>
</comment>
<organism evidence="6 7">
    <name type="scientific">Thermoflavimicrobium daqui</name>
    <dbReference type="NCBI Taxonomy" id="2137476"/>
    <lineage>
        <taxon>Bacteria</taxon>
        <taxon>Bacillati</taxon>
        <taxon>Bacillota</taxon>
        <taxon>Bacilli</taxon>
        <taxon>Bacillales</taxon>
        <taxon>Thermoactinomycetaceae</taxon>
        <taxon>Thermoflavimicrobium</taxon>
    </lineage>
</organism>
<evidence type="ECO:0000313" key="6">
    <source>
        <dbReference type="EMBL" id="RAL21021.1"/>
    </source>
</evidence>
<feature type="domain" description="Fascin-like" evidence="5">
    <location>
        <begin position="40"/>
        <end position="112"/>
    </location>
</feature>
<keyword evidence="4" id="KW-0732">Signal</keyword>
<dbReference type="GO" id="GO:0030674">
    <property type="term" value="F:protein-macromolecule adaptor activity"/>
    <property type="evidence" value="ECO:0007669"/>
    <property type="project" value="InterPro"/>
</dbReference>
<dbReference type="GO" id="GO:0005737">
    <property type="term" value="C:cytoplasm"/>
    <property type="evidence" value="ECO:0007669"/>
    <property type="project" value="UniProtKB-SubCell"/>
</dbReference>
<proteinExistence type="predicted"/>
<reference evidence="6 7" key="1">
    <citation type="submission" date="2018-06" db="EMBL/GenBank/DDBJ databases">
        <title>Thermoflavimicrobium daqus sp. nov., a thermophilic microbe isolated from Moutai-flavour Daqu.</title>
        <authorList>
            <person name="Wang X."/>
            <person name="Zhou H."/>
        </authorList>
    </citation>
    <scope>NUCLEOTIDE SEQUENCE [LARGE SCALE GENOMIC DNA]</scope>
    <source>
        <strain evidence="6 7">FBKL4.011</strain>
    </source>
</reference>
<reference evidence="6 7" key="2">
    <citation type="submission" date="2018-06" db="EMBL/GenBank/DDBJ databases">
        <authorList>
            <person name="Zhirakovskaya E."/>
        </authorList>
    </citation>
    <scope>NUCLEOTIDE SEQUENCE [LARGE SCALE GENOMIC DNA]</scope>
    <source>
        <strain evidence="6 7">FBKL4.011</strain>
    </source>
</reference>
<dbReference type="AlphaFoldDB" id="A0A364K0J1"/>
<dbReference type="Pfam" id="PF06268">
    <property type="entry name" value="Fascin"/>
    <property type="match status" value="1"/>
</dbReference>
<evidence type="ECO:0000256" key="1">
    <source>
        <dbReference type="ARBA" id="ARBA00004496"/>
    </source>
</evidence>
<evidence type="ECO:0000259" key="5">
    <source>
        <dbReference type="Pfam" id="PF06268"/>
    </source>
</evidence>
<dbReference type="GO" id="GO:0051015">
    <property type="term" value="F:actin filament binding"/>
    <property type="evidence" value="ECO:0007669"/>
    <property type="project" value="InterPro"/>
</dbReference>
<dbReference type="Gene3D" id="2.80.10.50">
    <property type="match status" value="1"/>
</dbReference>
<keyword evidence="7" id="KW-1185">Reference proteome</keyword>
<evidence type="ECO:0000256" key="2">
    <source>
        <dbReference type="ARBA" id="ARBA00022490"/>
    </source>
</evidence>
<accession>A0A364K0J1</accession>
<dbReference type="Proteomes" id="UP000251213">
    <property type="component" value="Unassembled WGS sequence"/>
</dbReference>
<dbReference type="InterPro" id="IPR008999">
    <property type="entry name" value="Actin-crosslinking"/>
</dbReference>
<gene>
    <name evidence="6" type="ORF">DL897_17460</name>
</gene>
<evidence type="ECO:0000313" key="7">
    <source>
        <dbReference type="Proteomes" id="UP000251213"/>
    </source>
</evidence>
<dbReference type="InterPro" id="IPR022768">
    <property type="entry name" value="Fascin-like_dom"/>
</dbReference>
<evidence type="ECO:0000256" key="3">
    <source>
        <dbReference type="ARBA" id="ARBA00023203"/>
    </source>
</evidence>
<dbReference type="SUPFAM" id="SSF50405">
    <property type="entry name" value="Actin-crosslinking proteins"/>
    <property type="match status" value="1"/>
</dbReference>
<evidence type="ECO:0000256" key="4">
    <source>
        <dbReference type="SAM" id="SignalP"/>
    </source>
</evidence>
<dbReference type="EMBL" id="QJKK01000022">
    <property type="protein sequence ID" value="RAL21021.1"/>
    <property type="molecule type" value="Genomic_DNA"/>
</dbReference>
<sequence length="161" mass="18199">MKRFFQYFLLCGLVMTCVFPLGNVAYAKKKSGSKQERLVTYIQAYNGLYVSVKAQGKIAVDAKKVTKSEQFEVIPLSGGYHAFKSKRNGKYLSVSRNGVVLATASKVGNNEKLIIHQHQDYHMSFKAKRNGKWLTAVGSGKREFIANKKSISHHEKFEVQY</sequence>
<dbReference type="RefSeq" id="WP_113660396.1">
    <property type="nucleotide sequence ID" value="NZ_KZ845684.1"/>
</dbReference>
<feature type="chain" id="PRO_5016743025" description="Fascin-like domain-containing protein" evidence="4">
    <location>
        <begin position="28"/>
        <end position="161"/>
    </location>
</feature>
<dbReference type="CDD" id="cd00257">
    <property type="entry name" value="beta-trefoil_FSCN-like"/>
    <property type="match status" value="1"/>
</dbReference>
<keyword evidence="2" id="KW-0963">Cytoplasm</keyword>
<comment type="subcellular location">
    <subcellularLocation>
        <location evidence="1">Cytoplasm</location>
    </subcellularLocation>
</comment>
<protein>
    <recommendedName>
        <fullName evidence="5">Fascin-like domain-containing protein</fullName>
    </recommendedName>
</protein>
<name>A0A364K0J1_9BACL</name>